<evidence type="ECO:0000313" key="3">
    <source>
        <dbReference type="Proteomes" id="UP000075243"/>
    </source>
</evidence>
<dbReference type="PANTHER" id="PTHR37610">
    <property type="entry name" value="CCHC-TYPE DOMAIN-CONTAINING PROTEIN"/>
    <property type="match status" value="1"/>
</dbReference>
<dbReference type="PANTHER" id="PTHR37610:SF97">
    <property type="entry name" value="RETROTRANSPOSON GAG DOMAIN-CONTAINING PROTEIN"/>
    <property type="match status" value="1"/>
</dbReference>
<organism evidence="2 3">
    <name type="scientific">Cajanus cajan</name>
    <name type="common">Pigeon pea</name>
    <name type="synonym">Cajanus indicus</name>
    <dbReference type="NCBI Taxonomy" id="3821"/>
    <lineage>
        <taxon>Eukaryota</taxon>
        <taxon>Viridiplantae</taxon>
        <taxon>Streptophyta</taxon>
        <taxon>Embryophyta</taxon>
        <taxon>Tracheophyta</taxon>
        <taxon>Spermatophyta</taxon>
        <taxon>Magnoliopsida</taxon>
        <taxon>eudicotyledons</taxon>
        <taxon>Gunneridae</taxon>
        <taxon>Pentapetalae</taxon>
        <taxon>rosids</taxon>
        <taxon>fabids</taxon>
        <taxon>Fabales</taxon>
        <taxon>Fabaceae</taxon>
        <taxon>Papilionoideae</taxon>
        <taxon>50 kb inversion clade</taxon>
        <taxon>NPAAA clade</taxon>
        <taxon>indigoferoid/millettioid clade</taxon>
        <taxon>Phaseoleae</taxon>
        <taxon>Cajanus</taxon>
    </lineage>
</organism>
<gene>
    <name evidence="2" type="ORF">KK1_037703</name>
</gene>
<evidence type="ECO:0000313" key="2">
    <source>
        <dbReference type="EMBL" id="KYP40935.1"/>
    </source>
</evidence>
<accession>A0A151REU9</accession>
<dbReference type="EMBL" id="KQ483804">
    <property type="protein sequence ID" value="KYP40935.1"/>
    <property type="molecule type" value="Genomic_DNA"/>
</dbReference>
<protein>
    <recommendedName>
        <fullName evidence="1">Retrotransposon Copia-like N-terminal domain-containing protein</fullName>
    </recommendedName>
</protein>
<evidence type="ECO:0000259" key="1">
    <source>
        <dbReference type="Pfam" id="PF14244"/>
    </source>
</evidence>
<name>A0A151REU9_CAJCA</name>
<dbReference type="InterPro" id="IPR029472">
    <property type="entry name" value="Copia-like_N"/>
</dbReference>
<dbReference type="Gramene" id="C.cajan_38582.t">
    <property type="protein sequence ID" value="C.cajan_38582.t.cds1"/>
    <property type="gene ID" value="C.cajan_38582"/>
</dbReference>
<proteinExistence type="predicted"/>
<dbReference type="Proteomes" id="UP000075243">
    <property type="component" value="Unassembled WGS sequence"/>
</dbReference>
<dbReference type="OMA" id="WHHNDNI"/>
<dbReference type="Pfam" id="PF14244">
    <property type="entry name" value="Retrotran_gag_3"/>
    <property type="match status" value="1"/>
</dbReference>
<keyword evidence="3" id="KW-1185">Reference proteome</keyword>
<reference evidence="2" key="1">
    <citation type="journal article" date="2012" name="Nat. Biotechnol.">
        <title>Draft genome sequence of pigeonpea (Cajanus cajan), an orphan legume crop of resource-poor farmers.</title>
        <authorList>
            <person name="Varshney R.K."/>
            <person name="Chen W."/>
            <person name="Li Y."/>
            <person name="Bharti A.K."/>
            <person name="Saxena R.K."/>
            <person name="Schlueter J.A."/>
            <person name="Donoghue M.T."/>
            <person name="Azam S."/>
            <person name="Fan G."/>
            <person name="Whaley A.M."/>
            <person name="Farmer A.D."/>
            <person name="Sheridan J."/>
            <person name="Iwata A."/>
            <person name="Tuteja R."/>
            <person name="Penmetsa R.V."/>
            <person name="Wu W."/>
            <person name="Upadhyaya H.D."/>
            <person name="Yang S.P."/>
            <person name="Shah T."/>
            <person name="Saxena K.B."/>
            <person name="Michael T."/>
            <person name="McCombie W.R."/>
            <person name="Yang B."/>
            <person name="Zhang G."/>
            <person name="Yang H."/>
            <person name="Wang J."/>
            <person name="Spillane C."/>
            <person name="Cook D.R."/>
            <person name="May G.D."/>
            <person name="Xu X."/>
            <person name="Jackson S.A."/>
        </authorList>
    </citation>
    <scope>NUCLEOTIDE SEQUENCE [LARGE SCALE GENOMIC DNA]</scope>
</reference>
<feature type="domain" description="Retrotransposon Copia-like N-terminal" evidence="1">
    <location>
        <begin position="12"/>
        <end position="56"/>
    </location>
</feature>
<dbReference type="AlphaFoldDB" id="A0A151REU9"/>
<sequence length="221" mass="25049">MDDNNPLFIGSSNNSGHVLVSHPLVGDNSNSWKKAMRMALLGKNKFGFVDGSIVEPTSGHAHYSLWHHNDNIVASCILNALSKEMQTSVLHCSSTKAIWVDLNERFEQCNGPLIFQMKRELVSLKQDSMFVSSYYARLHLIRESLMELKPTHKCTCNGIQPWFDYDQMEYVKHFLMGLNKAYSSIRGQILSMDPFPPITQIFSHVYFQLGSGVIVLLLPLI</sequence>